<comment type="caution">
    <text evidence="1">The sequence shown here is derived from an EMBL/GenBank/DDBJ whole genome shotgun (WGS) entry which is preliminary data.</text>
</comment>
<dbReference type="InterPro" id="IPR010982">
    <property type="entry name" value="Lambda_DNA-bd_dom_sf"/>
</dbReference>
<evidence type="ECO:0000313" key="2">
    <source>
        <dbReference type="Proteomes" id="UP001312908"/>
    </source>
</evidence>
<keyword evidence="2" id="KW-1185">Reference proteome</keyword>
<proteinExistence type="predicted"/>
<protein>
    <submittedName>
        <fullName evidence="1">XRE family transcriptional regulator</fullName>
    </submittedName>
</protein>
<accession>A0ABU7U5K8</accession>
<dbReference type="RefSeq" id="WP_394820417.1">
    <property type="nucleotide sequence ID" value="NZ_JAWJZY010000006.1"/>
</dbReference>
<dbReference type="SUPFAM" id="SSF47413">
    <property type="entry name" value="lambda repressor-like DNA-binding domains"/>
    <property type="match status" value="1"/>
</dbReference>
<dbReference type="EMBL" id="JAWJZY010000006">
    <property type="protein sequence ID" value="MEE8659641.1"/>
    <property type="molecule type" value="Genomic_DNA"/>
</dbReference>
<name>A0ABU7U5K8_9PROT</name>
<dbReference type="Proteomes" id="UP001312908">
    <property type="component" value="Unassembled WGS sequence"/>
</dbReference>
<sequence length="74" mass="8557">MSPVDLRRSLNTLHWSQRGLAEAIECDPRLVRRWVSGDSAIPEEVANWLRNLATFAQRNPPPLKWKRGHRSVNV</sequence>
<organism evidence="1 2">
    <name type="scientific">Sorlinia euscelidii</name>
    <dbReference type="NCBI Taxonomy" id="3081148"/>
    <lineage>
        <taxon>Bacteria</taxon>
        <taxon>Pseudomonadati</taxon>
        <taxon>Pseudomonadota</taxon>
        <taxon>Alphaproteobacteria</taxon>
        <taxon>Acetobacterales</taxon>
        <taxon>Acetobacteraceae</taxon>
        <taxon>Sorlinia</taxon>
    </lineage>
</organism>
<gene>
    <name evidence="1" type="ORF">DOFOFD_11585</name>
</gene>
<evidence type="ECO:0000313" key="1">
    <source>
        <dbReference type="EMBL" id="MEE8659641.1"/>
    </source>
</evidence>
<reference evidence="1 2" key="1">
    <citation type="submission" date="2023-10" db="EMBL/GenBank/DDBJ databases">
        <title>Sorlinia euscelidii gen. nov., sp. nov., an acetic acid bacteria isolated from the gut of Euscelidius variegatus emitter.</title>
        <authorList>
            <person name="Michoud G."/>
            <person name="Marasco R."/>
            <person name="Seferji K."/>
            <person name="Gonella E."/>
            <person name="Garuglieri E."/>
            <person name="Alma A."/>
            <person name="Mapelli F."/>
            <person name="Borin S."/>
            <person name="Daffonchio D."/>
            <person name="Crotti E."/>
        </authorList>
    </citation>
    <scope>NUCLEOTIDE SEQUENCE [LARGE SCALE GENOMIC DNA]</scope>
    <source>
        <strain evidence="1 2">EV16P</strain>
    </source>
</reference>